<protein>
    <submittedName>
        <fullName evidence="2">XRE family transcriptional regulator</fullName>
    </submittedName>
</protein>
<comment type="caution">
    <text evidence="2">The sequence shown here is derived from an EMBL/GenBank/DDBJ whole genome shotgun (WGS) entry which is preliminary data.</text>
</comment>
<sequence>MTFEELAEASRVSRRTLLNISAGNYHGDLRTWLMLAKAWGVSLDELFEAVWK</sequence>
<dbReference type="SUPFAM" id="SSF47413">
    <property type="entry name" value="lambda repressor-like DNA-binding domains"/>
    <property type="match status" value="1"/>
</dbReference>
<dbReference type="AlphaFoldDB" id="A0A6N9R2M4"/>
<dbReference type="InterPro" id="IPR010982">
    <property type="entry name" value="Lambda_DNA-bd_dom_sf"/>
</dbReference>
<name>A0A6N9R2M4_9MICC</name>
<accession>A0A6N9R2M4</accession>
<dbReference type="CDD" id="cd00093">
    <property type="entry name" value="HTH_XRE"/>
    <property type="match status" value="1"/>
</dbReference>
<evidence type="ECO:0000313" key="2">
    <source>
        <dbReference type="EMBL" id="NDO78928.1"/>
    </source>
</evidence>
<reference evidence="2 3" key="1">
    <citation type="submission" date="2019-11" db="EMBL/GenBank/DDBJ databases">
        <title>Draft genome sequence of Kocuria indica DP-K7, a methyl red degrading Actinobacterium.</title>
        <authorList>
            <person name="Kumaran S."/>
            <person name="Tischler D."/>
            <person name="Ngo A.C.R."/>
            <person name="Schultes F."/>
        </authorList>
    </citation>
    <scope>NUCLEOTIDE SEQUENCE [LARGE SCALE GENOMIC DNA]</scope>
    <source>
        <strain evidence="2 3">DP-K7</strain>
    </source>
</reference>
<proteinExistence type="predicted"/>
<feature type="domain" description="HTH cro/C1-type" evidence="1">
    <location>
        <begin position="1"/>
        <end position="46"/>
    </location>
</feature>
<dbReference type="InterPro" id="IPR001387">
    <property type="entry name" value="Cro/C1-type_HTH"/>
</dbReference>
<organism evidence="2 3">
    <name type="scientific">Kocuria marina subsp. indica</name>
    <dbReference type="NCBI Taxonomy" id="1049583"/>
    <lineage>
        <taxon>Bacteria</taxon>
        <taxon>Bacillati</taxon>
        <taxon>Actinomycetota</taxon>
        <taxon>Actinomycetes</taxon>
        <taxon>Micrococcales</taxon>
        <taxon>Micrococcaceae</taxon>
        <taxon>Kocuria</taxon>
    </lineage>
</organism>
<dbReference type="Gene3D" id="1.10.260.40">
    <property type="entry name" value="lambda repressor-like DNA-binding domains"/>
    <property type="match status" value="1"/>
</dbReference>
<dbReference type="Proteomes" id="UP000471026">
    <property type="component" value="Unassembled WGS sequence"/>
</dbReference>
<dbReference type="GO" id="GO:0003677">
    <property type="term" value="F:DNA binding"/>
    <property type="evidence" value="ECO:0007669"/>
    <property type="project" value="InterPro"/>
</dbReference>
<evidence type="ECO:0000313" key="3">
    <source>
        <dbReference type="Proteomes" id="UP000471026"/>
    </source>
</evidence>
<evidence type="ECO:0000259" key="1">
    <source>
        <dbReference type="PROSITE" id="PS50943"/>
    </source>
</evidence>
<gene>
    <name evidence="2" type="ORF">GKZ75_12015</name>
</gene>
<dbReference type="EMBL" id="WMHZ01000021">
    <property type="protein sequence ID" value="NDO78928.1"/>
    <property type="molecule type" value="Genomic_DNA"/>
</dbReference>
<dbReference type="PROSITE" id="PS50943">
    <property type="entry name" value="HTH_CROC1"/>
    <property type="match status" value="1"/>
</dbReference>